<keyword evidence="4" id="KW-0653">Protein transport</keyword>
<dbReference type="PANTHER" id="PTHR12965:SF0">
    <property type="entry name" value="VACUOLAR PROTEIN SORTING-ASSOCIATED PROTEIN 54"/>
    <property type="match status" value="1"/>
</dbReference>
<dbReference type="GO" id="GO:0005829">
    <property type="term" value="C:cytosol"/>
    <property type="evidence" value="ECO:0007669"/>
    <property type="project" value="GOC"/>
</dbReference>
<evidence type="ECO:0000256" key="5">
    <source>
        <dbReference type="ARBA" id="ARBA00023034"/>
    </source>
</evidence>
<feature type="compositionally biased region" description="Low complexity" evidence="7">
    <location>
        <begin position="346"/>
        <end position="361"/>
    </location>
</feature>
<evidence type="ECO:0000256" key="6">
    <source>
        <dbReference type="ARBA" id="ARBA00023054"/>
    </source>
</evidence>
<evidence type="ECO:0000256" key="1">
    <source>
        <dbReference type="ARBA" id="ARBA00004601"/>
    </source>
</evidence>
<feature type="compositionally biased region" description="Polar residues" evidence="7">
    <location>
        <begin position="798"/>
        <end position="809"/>
    </location>
</feature>
<feature type="compositionally biased region" description="Low complexity" evidence="7">
    <location>
        <begin position="781"/>
        <end position="797"/>
    </location>
</feature>
<dbReference type="OMA" id="EWVMAML"/>
<keyword evidence="10" id="KW-1185">Reference proteome</keyword>
<evidence type="ECO:0000313" key="10">
    <source>
        <dbReference type="Proteomes" id="UP000051952"/>
    </source>
</evidence>
<dbReference type="OrthoDB" id="10259024at2759"/>
<dbReference type="PANTHER" id="PTHR12965">
    <property type="entry name" value="VACUOLAR PROTEIN SORTING 54"/>
    <property type="match status" value="1"/>
</dbReference>
<dbReference type="InterPro" id="IPR039745">
    <property type="entry name" value="Vps54"/>
</dbReference>
<accession>A0A0S4JW41</accession>
<keyword evidence="5" id="KW-0333">Golgi apparatus</keyword>
<dbReference type="GO" id="GO:0042147">
    <property type="term" value="P:retrograde transport, endosome to Golgi"/>
    <property type="evidence" value="ECO:0007669"/>
    <property type="project" value="InterPro"/>
</dbReference>
<evidence type="ECO:0000259" key="8">
    <source>
        <dbReference type="Pfam" id="PF07928"/>
    </source>
</evidence>
<feature type="region of interest" description="Disordered" evidence="7">
    <location>
        <begin position="768"/>
        <end position="818"/>
    </location>
</feature>
<organism evidence="9 10">
    <name type="scientific">Bodo saltans</name>
    <name type="common">Flagellated protozoan</name>
    <dbReference type="NCBI Taxonomy" id="75058"/>
    <lineage>
        <taxon>Eukaryota</taxon>
        <taxon>Discoba</taxon>
        <taxon>Euglenozoa</taxon>
        <taxon>Kinetoplastea</taxon>
        <taxon>Metakinetoplastina</taxon>
        <taxon>Eubodonida</taxon>
        <taxon>Bodonidae</taxon>
        <taxon>Bodo</taxon>
    </lineage>
</organism>
<feature type="compositionally biased region" description="Low complexity" evidence="7">
    <location>
        <begin position="689"/>
        <end position="699"/>
    </location>
</feature>
<comment type="subcellular location">
    <subcellularLocation>
        <location evidence="1">Golgi apparatus</location>
        <location evidence="1">trans-Golgi network</location>
    </subcellularLocation>
</comment>
<dbReference type="InterPro" id="IPR012501">
    <property type="entry name" value="Vps54_C"/>
</dbReference>
<evidence type="ECO:0000313" key="9">
    <source>
        <dbReference type="EMBL" id="CUG94259.1"/>
    </source>
</evidence>
<dbReference type="GO" id="GO:0015031">
    <property type="term" value="P:protein transport"/>
    <property type="evidence" value="ECO:0007669"/>
    <property type="project" value="UniProtKB-KW"/>
</dbReference>
<dbReference type="GO" id="GO:0000938">
    <property type="term" value="C:GARP complex"/>
    <property type="evidence" value="ECO:0007669"/>
    <property type="project" value="InterPro"/>
</dbReference>
<keyword evidence="6" id="KW-0175">Coiled coil</keyword>
<keyword evidence="3" id="KW-0813">Transport</keyword>
<dbReference type="Proteomes" id="UP000051952">
    <property type="component" value="Unassembled WGS sequence"/>
</dbReference>
<dbReference type="Pfam" id="PF07928">
    <property type="entry name" value="Vps54"/>
    <property type="match status" value="1"/>
</dbReference>
<feature type="region of interest" description="Disordered" evidence="7">
    <location>
        <begin position="139"/>
        <end position="163"/>
    </location>
</feature>
<evidence type="ECO:0000256" key="3">
    <source>
        <dbReference type="ARBA" id="ARBA00022448"/>
    </source>
</evidence>
<dbReference type="GO" id="GO:0006896">
    <property type="term" value="P:Golgi to vacuole transport"/>
    <property type="evidence" value="ECO:0007669"/>
    <property type="project" value="TreeGrafter"/>
</dbReference>
<name>A0A0S4JW41_BODSA</name>
<sequence length="1238" mass="135343">MSISLSSSTSESSFAHLPAGASSSSIHHHHHHHQDAVASVLSVLHHTLLWPTSKIAKRLRVPEIIVDESMRVGSSSSVLRAHFSSWAHESNELPDDLPSALVAAAIRQCDAAAGSSSMNNRSGRSESCSTLDDLGNDTGDGLFDEMLDEPHHTSSSPNRSVPLGAGRGVTAAISFDPRLKDHFTFLQQSVGYNFMSILNDPTEVDAKSNNNADWGSWFGGAIQDAFDYGNPTSSRGAFSQGLTSAQMLAQHTGLHSTSAIFQPYLHYVGGVMEKRKSALLEFHRWKDEVQRVQRGGDAAANSSSSSLLDAHRHPWPTDIPAGFFSSEFSVAGLISETLPCDEAATVVASPSPAPPAASSTQPSPPSVTYKTECMTDTLEALEAGCSDLHKSLLRVEHCLFVHVQKRSDDFFAASHSFDELHHDTEDALSNLLKTKEVLITRGDAVVSDYTNVAQLYRRRHHEQLLAHRIGEVLEVVKCWEYVDSWMATEGRSVEMLPEVAQSLMKCQSLMYAANGAGVAPLLGELACARQIPLHVSRAKSALTTMVVGAGSSALGVSLQGLLSGGVIDWAFVTAPLEAAAVLTCLPHVLQQHQQSVLDTLWIWTRQWILASYDAATTASVAKLAVRVPHPKPERAEFLSPLRSWNAATYSRLVTKLLADVQERISSIVTHWNTIREYAADLWLQQNLNSQEQSPHQQQQQDERPHDALPPAFAPGPFESLLSIAAHHCVQDVITVRHEENAAMRMKDLLPLIRQCYLFSHAIDGITGDHQGSRSAGGGGTPPTSSSTSKSHAVATKAFSNVSTKRSANNAKPGGGRSSQLEFRNMLVGQCKNAFIKQHAKLQERVLQAVSTEEQWEPVAAVDSIFQDICTELCRSDDEAVQAFHRLAVDFDCDAELRRHQKNGAFDPSTTGAPSDEGAVVQARKLFVLDPAEAVADSVTDDADNGGVAAAAAGGASSHGFVVSHSILLLLQTLNEYDQLLGHFPFLAFDILQKIYEALKLYDGQCAAMILGASAVDLGILQTISVQHLGLASQCTACLAELTPLLQKRYFRFVPSDKLSAFIEKDFDRACKEFISHRDAFLSKVISVVKENVDKLSKFKPEEWMQKGNYFVMEMLRELARVRKALKPLLRTVDLRSVLIPLIAICTRNLCGVARAIPAEVIKKLEGQVLSDIHLFKLNIEKFGFWTQRCAEVVPALQLLKPQYQPIDVVASCCRPADLKEDETAETVDKFQRFVLGRQ</sequence>
<dbReference type="GO" id="GO:0019905">
    <property type="term" value="F:syntaxin binding"/>
    <property type="evidence" value="ECO:0007669"/>
    <property type="project" value="TreeGrafter"/>
</dbReference>
<evidence type="ECO:0000256" key="2">
    <source>
        <dbReference type="ARBA" id="ARBA00009150"/>
    </source>
</evidence>
<gene>
    <name evidence="9" type="ORF">BSAL_47290</name>
</gene>
<reference evidence="10" key="1">
    <citation type="submission" date="2015-09" db="EMBL/GenBank/DDBJ databases">
        <authorList>
            <consortium name="Pathogen Informatics"/>
        </authorList>
    </citation>
    <scope>NUCLEOTIDE SEQUENCE [LARGE SCALE GENOMIC DNA]</scope>
    <source>
        <strain evidence="10">Lake Konstanz</strain>
    </source>
</reference>
<feature type="region of interest" description="Disordered" evidence="7">
    <location>
        <begin position="346"/>
        <end position="368"/>
    </location>
</feature>
<dbReference type="VEuPathDB" id="TriTrypDB:BSAL_47290"/>
<comment type="similarity">
    <text evidence="2">Belongs to the VPS54 family.</text>
</comment>
<feature type="region of interest" description="Disordered" evidence="7">
    <location>
        <begin position="689"/>
        <end position="711"/>
    </location>
</feature>
<feature type="domain" description="Vacuolar protein sorting-associated protein 54 C-terminal" evidence="8">
    <location>
        <begin position="959"/>
        <end position="1090"/>
    </location>
</feature>
<dbReference type="AlphaFoldDB" id="A0A0S4JW41"/>
<proteinExistence type="inferred from homology"/>
<evidence type="ECO:0000256" key="4">
    <source>
        <dbReference type="ARBA" id="ARBA00022927"/>
    </source>
</evidence>
<dbReference type="EMBL" id="CYKH01002227">
    <property type="protein sequence ID" value="CUG94259.1"/>
    <property type="molecule type" value="Genomic_DNA"/>
</dbReference>
<evidence type="ECO:0000256" key="7">
    <source>
        <dbReference type="SAM" id="MobiDB-lite"/>
    </source>
</evidence>
<protein>
    <submittedName>
        <fullName evidence="9">Vesicular trafficking protein, Vps54, putative</fullName>
    </submittedName>
</protein>